<dbReference type="Proteomes" id="UP001148838">
    <property type="component" value="Unassembled WGS sequence"/>
</dbReference>
<name>A0ABQ8SC90_PERAM</name>
<accession>A0ABQ8SC90</accession>
<keyword evidence="2" id="KW-1185">Reference proteome</keyword>
<protein>
    <submittedName>
        <fullName evidence="1">Uncharacterized protein</fullName>
    </submittedName>
</protein>
<evidence type="ECO:0000313" key="1">
    <source>
        <dbReference type="EMBL" id="KAJ4431465.1"/>
    </source>
</evidence>
<gene>
    <name evidence="1" type="ORF">ANN_20063</name>
</gene>
<organism evidence="1 2">
    <name type="scientific">Periplaneta americana</name>
    <name type="common">American cockroach</name>
    <name type="synonym">Blatta americana</name>
    <dbReference type="NCBI Taxonomy" id="6978"/>
    <lineage>
        <taxon>Eukaryota</taxon>
        <taxon>Metazoa</taxon>
        <taxon>Ecdysozoa</taxon>
        <taxon>Arthropoda</taxon>
        <taxon>Hexapoda</taxon>
        <taxon>Insecta</taxon>
        <taxon>Pterygota</taxon>
        <taxon>Neoptera</taxon>
        <taxon>Polyneoptera</taxon>
        <taxon>Dictyoptera</taxon>
        <taxon>Blattodea</taxon>
        <taxon>Blattoidea</taxon>
        <taxon>Blattidae</taxon>
        <taxon>Blattinae</taxon>
        <taxon>Periplaneta</taxon>
    </lineage>
</organism>
<dbReference type="EMBL" id="JAJSOF020000031">
    <property type="protein sequence ID" value="KAJ4431465.1"/>
    <property type="molecule type" value="Genomic_DNA"/>
</dbReference>
<sequence>MQSKAEERLNSFERRILRRIFGPVQDEKVWRFIKFRRLQWAGHVVRMDEKRISRRSFTQQMHGKRIVAKPRKRWEDEVRKDAVNILGIRGW</sequence>
<comment type="caution">
    <text evidence="1">The sequence shown here is derived from an EMBL/GenBank/DDBJ whole genome shotgun (WGS) entry which is preliminary data.</text>
</comment>
<proteinExistence type="predicted"/>
<reference evidence="1 2" key="1">
    <citation type="journal article" date="2022" name="Allergy">
        <title>Genome assembly and annotation of Periplaneta americana reveal a comprehensive cockroach allergen profile.</title>
        <authorList>
            <person name="Wang L."/>
            <person name="Xiong Q."/>
            <person name="Saelim N."/>
            <person name="Wang L."/>
            <person name="Nong W."/>
            <person name="Wan A.T."/>
            <person name="Shi M."/>
            <person name="Liu X."/>
            <person name="Cao Q."/>
            <person name="Hui J.H.L."/>
            <person name="Sookrung N."/>
            <person name="Leung T.F."/>
            <person name="Tungtrongchitr A."/>
            <person name="Tsui S.K.W."/>
        </authorList>
    </citation>
    <scope>NUCLEOTIDE SEQUENCE [LARGE SCALE GENOMIC DNA]</scope>
    <source>
        <tissue evidence="1">Whole body-01</tissue>
    </source>
</reference>
<evidence type="ECO:0000313" key="2">
    <source>
        <dbReference type="Proteomes" id="UP001148838"/>
    </source>
</evidence>